<dbReference type="Gene3D" id="3.40.630.30">
    <property type="match status" value="1"/>
</dbReference>
<dbReference type="AlphaFoldDB" id="A0A9Q4B2P4"/>
<evidence type="ECO:0000259" key="1">
    <source>
        <dbReference type="PROSITE" id="PS51186"/>
    </source>
</evidence>
<dbReference type="Pfam" id="PF00583">
    <property type="entry name" value="Acetyltransf_1"/>
    <property type="match status" value="1"/>
</dbReference>
<comment type="caution">
    <text evidence="2">The sequence shown here is derived from an EMBL/GenBank/DDBJ whole genome shotgun (WGS) entry which is preliminary data.</text>
</comment>
<dbReference type="Proteomes" id="UP001057753">
    <property type="component" value="Unassembled WGS sequence"/>
</dbReference>
<dbReference type="RefSeq" id="WP_257821649.1">
    <property type="nucleotide sequence ID" value="NZ_JABXYM010000001.1"/>
</dbReference>
<dbReference type="SUPFAM" id="SSF55729">
    <property type="entry name" value="Acyl-CoA N-acyltransferases (Nat)"/>
    <property type="match status" value="1"/>
</dbReference>
<dbReference type="InterPro" id="IPR016181">
    <property type="entry name" value="Acyl_CoA_acyltransferase"/>
</dbReference>
<gene>
    <name evidence="2" type="ORF">HXA33_11885</name>
</gene>
<sequence length="180" mass="20998">MNVNTPHYKNHGLSYEIRLANEQDAIELSHVRWQIDGETDYLDREQGEDYLDEVGFKELIRHDKVTINHLFLVAEVDGQIVGFSRCEGSHLKRLSHRVTFGVCVLKSYWGYEIGKNLLGESIRWAKRQQLKKMTLQVLEKNEKALKLYENKGFVVEGVLKDDKLLPDGHYYNTILMSKFL</sequence>
<dbReference type="PROSITE" id="PS51186">
    <property type="entry name" value="GNAT"/>
    <property type="match status" value="1"/>
</dbReference>
<dbReference type="InterPro" id="IPR000182">
    <property type="entry name" value="GNAT_dom"/>
</dbReference>
<dbReference type="PANTHER" id="PTHR43072">
    <property type="entry name" value="N-ACETYLTRANSFERASE"/>
    <property type="match status" value="1"/>
</dbReference>
<dbReference type="GO" id="GO:0016747">
    <property type="term" value="F:acyltransferase activity, transferring groups other than amino-acyl groups"/>
    <property type="evidence" value="ECO:0007669"/>
    <property type="project" value="InterPro"/>
</dbReference>
<name>A0A9Q4B2P4_SALAG</name>
<evidence type="ECO:0000313" key="3">
    <source>
        <dbReference type="Proteomes" id="UP001057753"/>
    </source>
</evidence>
<dbReference type="PANTHER" id="PTHR43072:SF52">
    <property type="entry name" value="GCN5-RELATED N-ACETYLTRANSFERASE"/>
    <property type="match status" value="1"/>
</dbReference>
<reference evidence="2" key="1">
    <citation type="submission" date="2020-06" db="EMBL/GenBank/DDBJ databases">
        <title>Insight into the genomes of haloalkaliphilic bacilli from Kenyan soda lakes.</title>
        <authorList>
            <person name="Mwirichia R."/>
            <person name="Villamizar G.C."/>
            <person name="Poehlein A."/>
            <person name="Mugweru J."/>
            <person name="Kipnyargis A."/>
            <person name="Kiplimo D."/>
            <person name="Orwa P."/>
            <person name="Daniel R."/>
        </authorList>
    </citation>
    <scope>NUCLEOTIDE SEQUENCE</scope>
    <source>
        <strain evidence="2">B1096_S55</strain>
    </source>
</reference>
<evidence type="ECO:0000313" key="2">
    <source>
        <dbReference type="EMBL" id="MCR6097244.1"/>
    </source>
</evidence>
<feature type="domain" description="N-acetyltransferase" evidence="1">
    <location>
        <begin position="15"/>
        <end position="180"/>
    </location>
</feature>
<dbReference type="EMBL" id="JABXYM010000001">
    <property type="protein sequence ID" value="MCR6097244.1"/>
    <property type="molecule type" value="Genomic_DNA"/>
</dbReference>
<protein>
    <submittedName>
        <fullName evidence="2">GNAT family N-acetyltransferase</fullName>
    </submittedName>
</protein>
<proteinExistence type="predicted"/>
<dbReference type="CDD" id="cd04301">
    <property type="entry name" value="NAT_SF"/>
    <property type="match status" value="1"/>
</dbReference>
<keyword evidence="3" id="KW-1185">Reference proteome</keyword>
<organism evidence="2 3">
    <name type="scientific">Salipaludibacillus agaradhaerens</name>
    <name type="common">Bacillus agaradhaerens</name>
    <dbReference type="NCBI Taxonomy" id="76935"/>
    <lineage>
        <taxon>Bacteria</taxon>
        <taxon>Bacillati</taxon>
        <taxon>Bacillota</taxon>
        <taxon>Bacilli</taxon>
        <taxon>Bacillales</taxon>
        <taxon>Bacillaceae</taxon>
    </lineage>
</organism>
<accession>A0A9Q4B2P4</accession>